<dbReference type="AlphaFoldDB" id="A0AAW1NL32"/>
<accession>A0AAW1NL32</accession>
<evidence type="ECO:0000313" key="2">
    <source>
        <dbReference type="Proteomes" id="UP001458880"/>
    </source>
</evidence>
<evidence type="ECO:0000313" key="1">
    <source>
        <dbReference type="EMBL" id="KAK9759344.1"/>
    </source>
</evidence>
<sequence length="106" mass="11679">MLSGVNRPSLHSACVRCSFHFGHSKKVSGVNRPSLHSACVRCSFHFGHSKKVCSAVNTADDLRNRIIDGCETIRNTPGVFERVRASMRRKADACIRVGGGHFQQLL</sequence>
<protein>
    <submittedName>
        <fullName evidence="1">Uncharacterized protein</fullName>
    </submittedName>
</protein>
<gene>
    <name evidence="1" type="ORF">QE152_g115</name>
</gene>
<dbReference type="Proteomes" id="UP001458880">
    <property type="component" value="Unassembled WGS sequence"/>
</dbReference>
<keyword evidence="2" id="KW-1185">Reference proteome</keyword>
<reference evidence="1 2" key="1">
    <citation type="journal article" date="2024" name="BMC Genomics">
        <title>De novo assembly and annotation of Popillia japonica's genome with initial clues to its potential as an invasive pest.</title>
        <authorList>
            <person name="Cucini C."/>
            <person name="Boschi S."/>
            <person name="Funari R."/>
            <person name="Cardaioli E."/>
            <person name="Iannotti N."/>
            <person name="Marturano G."/>
            <person name="Paoli F."/>
            <person name="Bruttini M."/>
            <person name="Carapelli A."/>
            <person name="Frati F."/>
            <person name="Nardi F."/>
        </authorList>
    </citation>
    <scope>NUCLEOTIDE SEQUENCE [LARGE SCALE GENOMIC DNA]</scope>
    <source>
        <strain evidence="1">DMR45628</strain>
    </source>
</reference>
<organism evidence="1 2">
    <name type="scientific">Popillia japonica</name>
    <name type="common">Japanese beetle</name>
    <dbReference type="NCBI Taxonomy" id="7064"/>
    <lineage>
        <taxon>Eukaryota</taxon>
        <taxon>Metazoa</taxon>
        <taxon>Ecdysozoa</taxon>
        <taxon>Arthropoda</taxon>
        <taxon>Hexapoda</taxon>
        <taxon>Insecta</taxon>
        <taxon>Pterygota</taxon>
        <taxon>Neoptera</taxon>
        <taxon>Endopterygota</taxon>
        <taxon>Coleoptera</taxon>
        <taxon>Polyphaga</taxon>
        <taxon>Scarabaeiformia</taxon>
        <taxon>Scarabaeidae</taxon>
        <taxon>Rutelinae</taxon>
        <taxon>Popillia</taxon>
    </lineage>
</organism>
<comment type="caution">
    <text evidence="1">The sequence shown here is derived from an EMBL/GenBank/DDBJ whole genome shotgun (WGS) entry which is preliminary data.</text>
</comment>
<dbReference type="EMBL" id="JASPKY010000001">
    <property type="protein sequence ID" value="KAK9759344.1"/>
    <property type="molecule type" value="Genomic_DNA"/>
</dbReference>
<name>A0AAW1NL32_POPJA</name>
<proteinExistence type="predicted"/>